<protein>
    <submittedName>
        <fullName evidence="1">Uncharacterized protein</fullName>
    </submittedName>
</protein>
<proteinExistence type="predicted"/>
<sequence>MAAVIPQPRWQLTVGWGDAGAHGGAAFARRLGAWSGSGPTQAWCDAERRTRAAHGTVQRTGQGGRVRHMHEADTGMVWPGARGRRRGRTHARRGWRGRVRHTGMGAVRRDLGHGVVQRDGCGAVGLGPDPNRAYGGNE</sequence>
<name>A0A0E0EPM5_9ORYZ</name>
<reference evidence="1" key="2">
    <citation type="submission" date="2018-05" db="EMBL/GenBank/DDBJ databases">
        <title>OmerRS3 (Oryza meridionalis Reference Sequence Version 3).</title>
        <authorList>
            <person name="Zhang J."/>
            <person name="Kudrna D."/>
            <person name="Lee S."/>
            <person name="Talag J."/>
            <person name="Welchert J."/>
            <person name="Wing R.A."/>
        </authorList>
    </citation>
    <scope>NUCLEOTIDE SEQUENCE [LARGE SCALE GENOMIC DNA]</scope>
    <source>
        <strain evidence="1">cv. OR44</strain>
    </source>
</reference>
<evidence type="ECO:0000313" key="1">
    <source>
        <dbReference type="EnsemblPlants" id="OMERI09G01160.1"/>
    </source>
</evidence>
<accession>A0A0E0EPM5</accession>
<dbReference type="EnsemblPlants" id="OMERI09G01160.1">
    <property type="protein sequence ID" value="OMERI09G01160.1"/>
    <property type="gene ID" value="OMERI09G01160"/>
</dbReference>
<reference evidence="1" key="1">
    <citation type="submission" date="2015-04" db="UniProtKB">
        <authorList>
            <consortium name="EnsemblPlants"/>
        </authorList>
    </citation>
    <scope>IDENTIFICATION</scope>
</reference>
<dbReference type="HOGENOM" id="CLU_1858452_0_0_1"/>
<dbReference type="Proteomes" id="UP000008021">
    <property type="component" value="Chromosome 9"/>
</dbReference>
<evidence type="ECO:0000313" key="2">
    <source>
        <dbReference type="Proteomes" id="UP000008021"/>
    </source>
</evidence>
<dbReference type="AlphaFoldDB" id="A0A0E0EPM5"/>
<organism evidence="1">
    <name type="scientific">Oryza meridionalis</name>
    <dbReference type="NCBI Taxonomy" id="40149"/>
    <lineage>
        <taxon>Eukaryota</taxon>
        <taxon>Viridiplantae</taxon>
        <taxon>Streptophyta</taxon>
        <taxon>Embryophyta</taxon>
        <taxon>Tracheophyta</taxon>
        <taxon>Spermatophyta</taxon>
        <taxon>Magnoliopsida</taxon>
        <taxon>Liliopsida</taxon>
        <taxon>Poales</taxon>
        <taxon>Poaceae</taxon>
        <taxon>BOP clade</taxon>
        <taxon>Oryzoideae</taxon>
        <taxon>Oryzeae</taxon>
        <taxon>Oryzinae</taxon>
        <taxon>Oryza</taxon>
    </lineage>
</organism>
<keyword evidence="2" id="KW-1185">Reference proteome</keyword>
<dbReference type="Gramene" id="OMERI09G01160.1">
    <property type="protein sequence ID" value="OMERI09G01160.1"/>
    <property type="gene ID" value="OMERI09G01160"/>
</dbReference>